<reference evidence="4" key="1">
    <citation type="submission" date="2023-01" db="EMBL/GenBank/DDBJ databases">
        <title>Metagenome sequencing of chrysophaentin producing Chrysophaeum taylorii.</title>
        <authorList>
            <person name="Davison J."/>
            <person name="Bewley C."/>
        </authorList>
    </citation>
    <scope>NUCLEOTIDE SEQUENCE</scope>
    <source>
        <strain evidence="4">NIES-1699</strain>
    </source>
</reference>
<dbReference type="InterPro" id="IPR036869">
    <property type="entry name" value="J_dom_sf"/>
</dbReference>
<dbReference type="PANTHER" id="PTHR43096:SF52">
    <property type="entry name" value="DNAJ HOMOLOG 1, MITOCHONDRIAL-RELATED"/>
    <property type="match status" value="1"/>
</dbReference>
<dbReference type="PANTHER" id="PTHR43096">
    <property type="entry name" value="DNAJ HOMOLOG 1, MITOCHONDRIAL-RELATED"/>
    <property type="match status" value="1"/>
</dbReference>
<keyword evidence="2" id="KW-1133">Transmembrane helix</keyword>
<dbReference type="Gene3D" id="1.10.287.110">
    <property type="entry name" value="DnaJ domain"/>
    <property type="match status" value="1"/>
</dbReference>
<sequence>MASSNSGDDASSLFSFFFYVLFVYPATNWILKPGRFSQSKGLTYAIGLLLAIAAVKTGFEIKERGPNYYQMLDVSRGSSPLDIKRAYKRMSLAVHPDKNPSASAVDEFAKLKDAYDVLMDLELKDVYNRFGEEGVKANKRVDEYRMLLEIAVFYVAWGIMAFMLTLGKASSSARQWVFTGMIVMLVVEVMLMLQELALPDWFLPQTTEHEIVLLLHSLFPAYLNGCRCIGGYLYLDLDEQTRQLLLAVQEQNKHILVALADIQGKLANDPRRPPPAASTPMQKLKEVESTLRAGGLPTVHPANTLLKQQEAAKSSNSSMGLYIMIAGYIALYYCFSGTGTSSS</sequence>
<evidence type="ECO:0000313" key="5">
    <source>
        <dbReference type="Proteomes" id="UP001230188"/>
    </source>
</evidence>
<dbReference type="SMART" id="SM00271">
    <property type="entry name" value="DnaJ"/>
    <property type="match status" value="1"/>
</dbReference>
<dbReference type="SUPFAM" id="SSF46565">
    <property type="entry name" value="Chaperone J-domain"/>
    <property type="match status" value="1"/>
</dbReference>
<keyword evidence="2" id="KW-0472">Membrane</keyword>
<comment type="caution">
    <text evidence="4">The sequence shown here is derived from an EMBL/GenBank/DDBJ whole genome shotgun (WGS) entry which is preliminary data.</text>
</comment>
<accession>A0AAD7U6E4</accession>
<dbReference type="InterPro" id="IPR018253">
    <property type="entry name" value="DnaJ_domain_CS"/>
</dbReference>
<feature type="domain" description="J" evidence="3">
    <location>
        <begin position="67"/>
        <end position="131"/>
    </location>
</feature>
<feature type="transmembrane region" description="Helical" evidence="2">
    <location>
        <begin position="146"/>
        <end position="164"/>
    </location>
</feature>
<dbReference type="AlphaFoldDB" id="A0AAD7U6E4"/>
<evidence type="ECO:0000259" key="3">
    <source>
        <dbReference type="PROSITE" id="PS50076"/>
    </source>
</evidence>
<proteinExistence type="predicted"/>
<keyword evidence="1" id="KW-0143">Chaperone</keyword>
<dbReference type="CDD" id="cd06257">
    <property type="entry name" value="DnaJ"/>
    <property type="match status" value="1"/>
</dbReference>
<evidence type="ECO:0000256" key="2">
    <source>
        <dbReference type="SAM" id="Phobius"/>
    </source>
</evidence>
<protein>
    <recommendedName>
        <fullName evidence="3">J domain-containing protein</fullName>
    </recommendedName>
</protein>
<dbReference type="PROSITE" id="PS50076">
    <property type="entry name" value="DNAJ_2"/>
    <property type="match status" value="1"/>
</dbReference>
<dbReference type="GO" id="GO:0005737">
    <property type="term" value="C:cytoplasm"/>
    <property type="evidence" value="ECO:0007669"/>
    <property type="project" value="TreeGrafter"/>
</dbReference>
<keyword evidence="5" id="KW-1185">Reference proteome</keyword>
<dbReference type="PROSITE" id="PS00636">
    <property type="entry name" value="DNAJ_1"/>
    <property type="match status" value="1"/>
</dbReference>
<feature type="transmembrane region" description="Helical" evidence="2">
    <location>
        <begin position="319"/>
        <end position="338"/>
    </location>
</feature>
<feature type="transmembrane region" description="Helical" evidence="2">
    <location>
        <begin position="42"/>
        <end position="59"/>
    </location>
</feature>
<dbReference type="GO" id="GO:0051082">
    <property type="term" value="F:unfolded protein binding"/>
    <property type="evidence" value="ECO:0007669"/>
    <property type="project" value="TreeGrafter"/>
</dbReference>
<dbReference type="Proteomes" id="UP001230188">
    <property type="component" value="Unassembled WGS sequence"/>
</dbReference>
<dbReference type="Pfam" id="PF00226">
    <property type="entry name" value="DnaJ"/>
    <property type="match status" value="1"/>
</dbReference>
<dbReference type="GO" id="GO:0042026">
    <property type="term" value="P:protein refolding"/>
    <property type="evidence" value="ECO:0007669"/>
    <property type="project" value="TreeGrafter"/>
</dbReference>
<name>A0AAD7U6E4_9STRA</name>
<dbReference type="InterPro" id="IPR001623">
    <property type="entry name" value="DnaJ_domain"/>
</dbReference>
<dbReference type="EMBL" id="JAQMWT010000586">
    <property type="protein sequence ID" value="KAJ8599151.1"/>
    <property type="molecule type" value="Genomic_DNA"/>
</dbReference>
<feature type="transmembrane region" description="Helical" evidence="2">
    <location>
        <begin position="12"/>
        <end position="30"/>
    </location>
</feature>
<evidence type="ECO:0000313" key="4">
    <source>
        <dbReference type="EMBL" id="KAJ8599151.1"/>
    </source>
</evidence>
<feature type="transmembrane region" description="Helical" evidence="2">
    <location>
        <begin position="176"/>
        <end position="193"/>
    </location>
</feature>
<keyword evidence="2" id="KW-0812">Transmembrane</keyword>
<gene>
    <name evidence="4" type="ORF">CTAYLR_008292</name>
</gene>
<dbReference type="PRINTS" id="PR00625">
    <property type="entry name" value="JDOMAIN"/>
</dbReference>
<organism evidence="4 5">
    <name type="scientific">Chrysophaeum taylorii</name>
    <dbReference type="NCBI Taxonomy" id="2483200"/>
    <lineage>
        <taxon>Eukaryota</taxon>
        <taxon>Sar</taxon>
        <taxon>Stramenopiles</taxon>
        <taxon>Ochrophyta</taxon>
        <taxon>Pelagophyceae</taxon>
        <taxon>Pelagomonadales</taxon>
        <taxon>Pelagomonadaceae</taxon>
        <taxon>Chrysophaeum</taxon>
    </lineage>
</organism>
<evidence type="ECO:0000256" key="1">
    <source>
        <dbReference type="ARBA" id="ARBA00023186"/>
    </source>
</evidence>